<organism evidence="3">
    <name type="scientific">Melampsora larici-populina (strain 98AG31 / pathotype 3-4-7)</name>
    <name type="common">Poplar leaf rust fungus</name>
    <dbReference type="NCBI Taxonomy" id="747676"/>
    <lineage>
        <taxon>Eukaryota</taxon>
        <taxon>Fungi</taxon>
        <taxon>Dikarya</taxon>
        <taxon>Basidiomycota</taxon>
        <taxon>Pucciniomycotina</taxon>
        <taxon>Pucciniomycetes</taxon>
        <taxon>Pucciniales</taxon>
        <taxon>Melampsoraceae</taxon>
        <taxon>Melampsora</taxon>
    </lineage>
</organism>
<dbReference type="KEGG" id="mlr:MELLADRAFT_107350"/>
<keyword evidence="3" id="KW-1185">Reference proteome</keyword>
<protein>
    <submittedName>
        <fullName evidence="2">Uncharacterized protein</fullName>
    </submittedName>
</protein>
<name>F4RPI0_MELLP</name>
<reference evidence="3" key="1">
    <citation type="journal article" date="2011" name="Proc. Natl. Acad. Sci. U.S.A.">
        <title>Obligate biotrophy features unraveled by the genomic analysis of rust fungi.</title>
        <authorList>
            <person name="Duplessis S."/>
            <person name="Cuomo C.A."/>
            <person name="Lin Y.-C."/>
            <person name="Aerts A."/>
            <person name="Tisserant E."/>
            <person name="Veneault-Fourrey C."/>
            <person name="Joly D.L."/>
            <person name="Hacquard S."/>
            <person name="Amselem J."/>
            <person name="Cantarel B.L."/>
            <person name="Chiu R."/>
            <person name="Coutinho P.M."/>
            <person name="Feau N."/>
            <person name="Field M."/>
            <person name="Frey P."/>
            <person name="Gelhaye E."/>
            <person name="Goldberg J."/>
            <person name="Grabherr M.G."/>
            <person name="Kodira C.D."/>
            <person name="Kohler A."/>
            <person name="Kuees U."/>
            <person name="Lindquist E.A."/>
            <person name="Lucas S.M."/>
            <person name="Mago R."/>
            <person name="Mauceli E."/>
            <person name="Morin E."/>
            <person name="Murat C."/>
            <person name="Pangilinan J.L."/>
            <person name="Park R."/>
            <person name="Pearson M."/>
            <person name="Quesneville H."/>
            <person name="Rouhier N."/>
            <person name="Sakthikumar S."/>
            <person name="Salamov A.A."/>
            <person name="Schmutz J."/>
            <person name="Selles B."/>
            <person name="Shapiro H."/>
            <person name="Tanguay P."/>
            <person name="Tuskan G.A."/>
            <person name="Henrissat B."/>
            <person name="Van de Peer Y."/>
            <person name="Rouze P."/>
            <person name="Ellis J.G."/>
            <person name="Dodds P.N."/>
            <person name="Schein J.E."/>
            <person name="Zhong S."/>
            <person name="Hamelin R.C."/>
            <person name="Grigoriev I.V."/>
            <person name="Szabo L.J."/>
            <person name="Martin F."/>
        </authorList>
    </citation>
    <scope>NUCLEOTIDE SEQUENCE [LARGE SCALE GENOMIC DNA]</scope>
    <source>
        <strain evidence="3">98AG31 / pathotype 3-4-7</strain>
    </source>
</reference>
<sequence length="106" mass="11622">MTITYEVKQSMDLLEASKYKFLRHGRKMQNVPNSIDSTLHISPTSIQPVSAHAVILPGRSRTNYRGSEDIGQYLASHGNTSSGDPLGEVPDGGIHAEVLRESTSRE</sequence>
<dbReference type="EMBL" id="GL883112">
    <property type="protein sequence ID" value="EGG05717.1"/>
    <property type="molecule type" value="Genomic_DNA"/>
</dbReference>
<evidence type="ECO:0000256" key="1">
    <source>
        <dbReference type="SAM" id="MobiDB-lite"/>
    </source>
</evidence>
<gene>
    <name evidence="2" type="ORF">MELLADRAFT_107350</name>
</gene>
<dbReference type="GeneID" id="18923148"/>
<evidence type="ECO:0000313" key="3">
    <source>
        <dbReference type="Proteomes" id="UP000001072"/>
    </source>
</evidence>
<dbReference type="HOGENOM" id="CLU_2223820_0_0_1"/>
<dbReference type="VEuPathDB" id="FungiDB:MELLADRAFT_107350"/>
<dbReference type="Proteomes" id="UP000001072">
    <property type="component" value="Unassembled WGS sequence"/>
</dbReference>
<dbReference type="AlphaFoldDB" id="F4RPI0"/>
<proteinExistence type="predicted"/>
<accession>F4RPI0</accession>
<feature type="region of interest" description="Disordered" evidence="1">
    <location>
        <begin position="72"/>
        <end position="93"/>
    </location>
</feature>
<evidence type="ECO:0000313" key="2">
    <source>
        <dbReference type="EMBL" id="EGG05717.1"/>
    </source>
</evidence>
<dbReference type="InParanoid" id="F4RPI0"/>
<dbReference type="RefSeq" id="XP_007411206.1">
    <property type="nucleotide sequence ID" value="XM_007411144.1"/>
</dbReference>